<evidence type="ECO:0008006" key="3">
    <source>
        <dbReference type="Google" id="ProtNLM"/>
    </source>
</evidence>
<keyword evidence="2" id="KW-1185">Reference proteome</keyword>
<sequence>MKAEVGGLASQATDLVVVIVNYRTGKLVIDCLASLAPEIAAHPGVHVLIVDNASNDGSDLLLQDALRDRGWDDWARLHRSDVNGGFAYANNIAIAQILASCSSALSRSRALIWMLNPDTLVRPGAVGHILRFMQAHPHAGAIGTAIEDASGDLWPYAFRFHSLAGELENALRSGIATRLLRDRSLAQKMAKHATQVDWVSGASMVLRGAVFETTGMFDEDYFLYFEETDFFHSVARAGWERWYVPQARVQHISGQSTGLTAHDAARRRVPAYWHHSRRRYLVKNHGRAYAVVTDLITLLGIAIWRLRCVIRRRPHGASPHFVRDFLRYSAMAHLDIRANAALASATTTGPCPLAANPVARSI</sequence>
<evidence type="ECO:0000313" key="1">
    <source>
        <dbReference type="EMBL" id="PTQ59114.1"/>
    </source>
</evidence>
<dbReference type="RefSeq" id="WP_244185367.1">
    <property type="nucleotide sequence ID" value="NZ_JASPFP010000001.1"/>
</dbReference>
<dbReference type="PANTHER" id="PTHR43179:SF7">
    <property type="entry name" value="RHAMNOSYLTRANSFERASE WBBL"/>
    <property type="match status" value="1"/>
</dbReference>
<comment type="caution">
    <text evidence="1">The sequence shown here is derived from an EMBL/GenBank/DDBJ whole genome shotgun (WGS) entry which is preliminary data.</text>
</comment>
<name>A0A2T5GIH1_9SPHN</name>
<dbReference type="Gene3D" id="3.90.550.10">
    <property type="entry name" value="Spore Coat Polysaccharide Biosynthesis Protein SpsA, Chain A"/>
    <property type="match status" value="1"/>
</dbReference>
<dbReference type="Proteomes" id="UP000244189">
    <property type="component" value="Unassembled WGS sequence"/>
</dbReference>
<dbReference type="Pfam" id="PF13641">
    <property type="entry name" value="Glyco_tranf_2_3"/>
    <property type="match status" value="1"/>
</dbReference>
<dbReference type="EMBL" id="QAOG01000006">
    <property type="protein sequence ID" value="PTQ59114.1"/>
    <property type="molecule type" value="Genomic_DNA"/>
</dbReference>
<dbReference type="AlphaFoldDB" id="A0A2T5GIH1"/>
<reference evidence="1 2" key="1">
    <citation type="submission" date="2018-04" db="EMBL/GenBank/DDBJ databases">
        <title>Genomic Encyclopedia of Type Strains, Phase III (KMG-III): the genomes of soil and plant-associated and newly described type strains.</title>
        <authorList>
            <person name="Whitman W."/>
        </authorList>
    </citation>
    <scope>NUCLEOTIDE SEQUENCE [LARGE SCALE GENOMIC DNA]</scope>
    <source>
        <strain evidence="1 2">MA101b</strain>
    </source>
</reference>
<dbReference type="SUPFAM" id="SSF53448">
    <property type="entry name" value="Nucleotide-diphospho-sugar transferases"/>
    <property type="match status" value="1"/>
</dbReference>
<organism evidence="1 2">
    <name type="scientific">Sphingomonas aurantiaca</name>
    <dbReference type="NCBI Taxonomy" id="185949"/>
    <lineage>
        <taxon>Bacteria</taxon>
        <taxon>Pseudomonadati</taxon>
        <taxon>Pseudomonadota</taxon>
        <taxon>Alphaproteobacteria</taxon>
        <taxon>Sphingomonadales</taxon>
        <taxon>Sphingomonadaceae</taxon>
        <taxon>Sphingomonas</taxon>
    </lineage>
</organism>
<evidence type="ECO:0000313" key="2">
    <source>
        <dbReference type="Proteomes" id="UP000244189"/>
    </source>
</evidence>
<proteinExistence type="predicted"/>
<dbReference type="InterPro" id="IPR029044">
    <property type="entry name" value="Nucleotide-diphossugar_trans"/>
</dbReference>
<gene>
    <name evidence="1" type="ORF">C8J26_3441</name>
</gene>
<dbReference type="PANTHER" id="PTHR43179">
    <property type="entry name" value="RHAMNOSYLTRANSFERASE WBBL"/>
    <property type="match status" value="1"/>
</dbReference>
<accession>A0A2T5GIH1</accession>
<protein>
    <recommendedName>
        <fullName evidence="3">Glycosyl transferase family 2</fullName>
    </recommendedName>
</protein>
<dbReference type="CDD" id="cd04186">
    <property type="entry name" value="GT_2_like_c"/>
    <property type="match status" value="1"/>
</dbReference>